<reference evidence="2 3" key="1">
    <citation type="submission" date="2023-06" db="EMBL/GenBank/DDBJ databases">
        <authorList>
            <person name="Oyuntsetseg B."/>
            <person name="Kim S.B."/>
        </authorList>
    </citation>
    <scope>NUCLEOTIDE SEQUENCE [LARGE SCALE GENOMIC DNA]</scope>
    <source>
        <strain evidence="2 3">2-15</strain>
    </source>
</reference>
<dbReference type="KEGG" id="acab:QRX50_23965"/>
<evidence type="ECO:0000256" key="1">
    <source>
        <dbReference type="SAM" id="Phobius"/>
    </source>
</evidence>
<keyword evidence="1" id="KW-0812">Transmembrane</keyword>
<dbReference type="Proteomes" id="UP001236014">
    <property type="component" value="Chromosome"/>
</dbReference>
<keyword evidence="3" id="KW-1185">Reference proteome</keyword>
<organism evidence="2 3">
    <name type="scientific">Amycolatopsis carbonis</name>
    <dbReference type="NCBI Taxonomy" id="715471"/>
    <lineage>
        <taxon>Bacteria</taxon>
        <taxon>Bacillati</taxon>
        <taxon>Actinomycetota</taxon>
        <taxon>Actinomycetes</taxon>
        <taxon>Pseudonocardiales</taxon>
        <taxon>Pseudonocardiaceae</taxon>
        <taxon>Amycolatopsis</taxon>
    </lineage>
</organism>
<keyword evidence="1" id="KW-1133">Transmembrane helix</keyword>
<accession>A0A9Y2N224</accession>
<feature type="transmembrane region" description="Helical" evidence="1">
    <location>
        <begin position="75"/>
        <end position="95"/>
    </location>
</feature>
<keyword evidence="1" id="KW-0472">Membrane</keyword>
<dbReference type="AlphaFoldDB" id="A0A9Y2N224"/>
<gene>
    <name evidence="2" type="ORF">QRX50_23965</name>
</gene>
<name>A0A9Y2N224_9PSEU</name>
<feature type="transmembrane region" description="Helical" evidence="1">
    <location>
        <begin position="101"/>
        <end position="128"/>
    </location>
</feature>
<dbReference type="EMBL" id="CP127294">
    <property type="protein sequence ID" value="WIX83592.1"/>
    <property type="molecule type" value="Genomic_DNA"/>
</dbReference>
<dbReference type="RefSeq" id="WP_285974141.1">
    <property type="nucleotide sequence ID" value="NZ_CP127294.1"/>
</dbReference>
<evidence type="ECO:0000313" key="2">
    <source>
        <dbReference type="EMBL" id="WIX83592.1"/>
    </source>
</evidence>
<evidence type="ECO:0000313" key="3">
    <source>
        <dbReference type="Proteomes" id="UP001236014"/>
    </source>
</evidence>
<proteinExistence type="predicted"/>
<feature type="transmembrane region" description="Helical" evidence="1">
    <location>
        <begin position="47"/>
        <end position="68"/>
    </location>
</feature>
<protein>
    <submittedName>
        <fullName evidence="2">Uncharacterized protein</fullName>
    </submittedName>
</protein>
<feature type="transmembrane region" description="Helical" evidence="1">
    <location>
        <begin position="7"/>
        <end position="27"/>
    </location>
</feature>
<sequence>MNTLAIRATLVIPFLVTVVVGGWNQLFPESFYTTFPTVDLNPPFSEHFARDFGGATLAIALVLGIALVKPRTHYVVPAAGAFSLFAVPHFFFHLFDTHPPVMWQAVVLTTANALVAILGLAAILLAVVRDRRAAAPA</sequence>